<keyword evidence="2" id="KW-0342">GTP-binding</keyword>
<dbReference type="PANTHER" id="PTHR24073">
    <property type="entry name" value="DRAB5-RELATED"/>
    <property type="match status" value="1"/>
</dbReference>
<dbReference type="Pfam" id="PF08477">
    <property type="entry name" value="Roc"/>
    <property type="match status" value="1"/>
</dbReference>
<keyword evidence="4" id="KW-1185">Reference proteome</keyword>
<comment type="caution">
    <text evidence="3">The sequence shown here is derived from an EMBL/GenBank/DDBJ whole genome shotgun (WGS) entry which is preliminary data.</text>
</comment>
<sequence>MSLRSEFQQEDLTLVIVGDAKVGKTTLIHSYVNHEFADKKDLASVVPDVVPLRLPAKDFLGKSNNSTFSTRCNINLIDLPSNNITLRMKQVVHNSNAVIIMSSWDNMSSINRITDHWLCEIVKCCSNPIPIFVFINKCDVCCGDLISTYDIDPSYTNESYRVQKISEISRSHPFIKNVYQISVEQNMEGVLDAMENVITLMLYPLYPLVVTSMDYKYRKYPNSYLSTRYQMQLQQQQYQQHYNSSYYSQSYHHSFITHENQQMIISLEFLTALTRIFHILDRNFDLFLDSWHNSYIAFHEYVYVDYDVNTHFMLPL</sequence>
<protein>
    <submittedName>
        <fullName evidence="3">Uncharacterized protein</fullName>
    </submittedName>
</protein>
<dbReference type="OrthoDB" id="10020961at2759"/>
<evidence type="ECO:0000256" key="1">
    <source>
        <dbReference type="ARBA" id="ARBA00022741"/>
    </source>
</evidence>
<dbReference type="PRINTS" id="PR00449">
    <property type="entry name" value="RASTRNSFRMNG"/>
</dbReference>
<gene>
    <name evidence="3" type="ORF">RFI_31624</name>
</gene>
<reference evidence="3 4" key="1">
    <citation type="journal article" date="2013" name="Curr. Biol.">
        <title>The Genome of the Foraminiferan Reticulomyxa filosa.</title>
        <authorList>
            <person name="Glockner G."/>
            <person name="Hulsmann N."/>
            <person name="Schleicher M."/>
            <person name="Noegel A.A."/>
            <person name="Eichinger L."/>
            <person name="Gallinger C."/>
            <person name="Pawlowski J."/>
            <person name="Sierra R."/>
            <person name="Euteneuer U."/>
            <person name="Pillet L."/>
            <person name="Moustafa A."/>
            <person name="Platzer M."/>
            <person name="Groth M."/>
            <person name="Szafranski K."/>
            <person name="Schliwa M."/>
        </authorList>
    </citation>
    <scope>NUCLEOTIDE SEQUENCE [LARGE SCALE GENOMIC DNA]</scope>
</reference>
<evidence type="ECO:0000256" key="2">
    <source>
        <dbReference type="ARBA" id="ARBA00023134"/>
    </source>
</evidence>
<dbReference type="EMBL" id="ASPP01027784">
    <property type="protein sequence ID" value="ETO05773.1"/>
    <property type="molecule type" value="Genomic_DNA"/>
</dbReference>
<organism evidence="3 4">
    <name type="scientific">Reticulomyxa filosa</name>
    <dbReference type="NCBI Taxonomy" id="46433"/>
    <lineage>
        <taxon>Eukaryota</taxon>
        <taxon>Sar</taxon>
        <taxon>Rhizaria</taxon>
        <taxon>Retaria</taxon>
        <taxon>Foraminifera</taxon>
        <taxon>Monothalamids</taxon>
        <taxon>Reticulomyxidae</taxon>
        <taxon>Reticulomyxa</taxon>
    </lineage>
</organism>
<proteinExistence type="predicted"/>
<name>X6LV18_RETFI</name>
<evidence type="ECO:0000313" key="3">
    <source>
        <dbReference type="EMBL" id="ETO05773.1"/>
    </source>
</evidence>
<dbReference type="AlphaFoldDB" id="X6LV18"/>
<dbReference type="Proteomes" id="UP000023152">
    <property type="component" value="Unassembled WGS sequence"/>
</dbReference>
<accession>X6LV18</accession>
<dbReference type="GO" id="GO:0005525">
    <property type="term" value="F:GTP binding"/>
    <property type="evidence" value="ECO:0007669"/>
    <property type="project" value="UniProtKB-KW"/>
</dbReference>
<keyword evidence="1" id="KW-0547">Nucleotide-binding</keyword>
<dbReference type="InterPro" id="IPR027417">
    <property type="entry name" value="P-loop_NTPase"/>
</dbReference>
<dbReference type="Gene3D" id="3.40.50.300">
    <property type="entry name" value="P-loop containing nucleotide triphosphate hydrolases"/>
    <property type="match status" value="1"/>
</dbReference>
<dbReference type="CDD" id="cd00882">
    <property type="entry name" value="Ras_like_GTPase"/>
    <property type="match status" value="1"/>
</dbReference>
<dbReference type="SUPFAM" id="SSF52540">
    <property type="entry name" value="P-loop containing nucleoside triphosphate hydrolases"/>
    <property type="match status" value="1"/>
</dbReference>
<evidence type="ECO:0000313" key="4">
    <source>
        <dbReference type="Proteomes" id="UP000023152"/>
    </source>
</evidence>